<dbReference type="KEGG" id="mpt:Mpe_A0921"/>
<feature type="domain" description="2Fe-2S ferredoxin-type" evidence="3">
    <location>
        <begin position="1"/>
        <end position="92"/>
    </location>
</feature>
<evidence type="ECO:0000256" key="1">
    <source>
        <dbReference type="ARBA" id="ARBA00001974"/>
    </source>
</evidence>
<feature type="domain" description="FAD-binding FR-type" evidence="4">
    <location>
        <begin position="102"/>
        <end position="201"/>
    </location>
</feature>
<dbReference type="EMBL" id="CP000555">
    <property type="protein sequence ID" value="ABM93883.1"/>
    <property type="molecule type" value="Genomic_DNA"/>
</dbReference>
<organism evidence="5 6">
    <name type="scientific">Methylibium petroleiphilum (strain ATCC BAA-1232 / LMG 22953 / PM1)</name>
    <dbReference type="NCBI Taxonomy" id="420662"/>
    <lineage>
        <taxon>Bacteria</taxon>
        <taxon>Pseudomonadati</taxon>
        <taxon>Pseudomonadota</taxon>
        <taxon>Betaproteobacteria</taxon>
        <taxon>Burkholderiales</taxon>
        <taxon>Sphaerotilaceae</taxon>
        <taxon>Methylibium</taxon>
    </lineage>
</organism>
<dbReference type="Gene3D" id="3.10.20.30">
    <property type="match status" value="1"/>
</dbReference>
<evidence type="ECO:0000259" key="4">
    <source>
        <dbReference type="PROSITE" id="PS51384"/>
    </source>
</evidence>
<dbReference type="InterPro" id="IPR017927">
    <property type="entry name" value="FAD-bd_FR_type"/>
</dbReference>
<dbReference type="InterPro" id="IPR012675">
    <property type="entry name" value="Beta-grasp_dom_sf"/>
</dbReference>
<dbReference type="InterPro" id="IPR006058">
    <property type="entry name" value="2Fe2S_fd_BS"/>
</dbReference>
<dbReference type="InterPro" id="IPR001041">
    <property type="entry name" value="2Fe-2S_ferredoxin-type"/>
</dbReference>
<dbReference type="PROSITE" id="PS51384">
    <property type="entry name" value="FAD_FR"/>
    <property type="match status" value="1"/>
</dbReference>
<dbReference type="Proteomes" id="UP000000366">
    <property type="component" value="Chromosome"/>
</dbReference>
<dbReference type="CDD" id="cd00207">
    <property type="entry name" value="fer2"/>
    <property type="match status" value="1"/>
</dbReference>
<dbReference type="CDD" id="cd06190">
    <property type="entry name" value="T4MO_e_transfer_like"/>
    <property type="match status" value="1"/>
</dbReference>
<dbReference type="SUPFAM" id="SSF52343">
    <property type="entry name" value="Ferredoxin reductase-like, C-terminal NADP-linked domain"/>
    <property type="match status" value="1"/>
</dbReference>
<keyword evidence="5" id="KW-0503">Monooxygenase</keyword>
<dbReference type="SUPFAM" id="SSF63380">
    <property type="entry name" value="Riboflavin synthase domain-like"/>
    <property type="match status" value="1"/>
</dbReference>
<dbReference type="STRING" id="420662.Mpe_A0921"/>
<dbReference type="GO" id="GO:0004497">
    <property type="term" value="F:monooxygenase activity"/>
    <property type="evidence" value="ECO:0007669"/>
    <property type="project" value="UniProtKB-KW"/>
</dbReference>
<dbReference type="eggNOG" id="COG1018">
    <property type="taxonomic scope" value="Bacteria"/>
</dbReference>
<dbReference type="GO" id="GO:0051537">
    <property type="term" value="F:2 iron, 2 sulfur cluster binding"/>
    <property type="evidence" value="ECO:0007669"/>
    <property type="project" value="UniProtKB-KW"/>
</dbReference>
<evidence type="ECO:0000259" key="3">
    <source>
        <dbReference type="PROSITE" id="PS51085"/>
    </source>
</evidence>
<reference evidence="5 6" key="1">
    <citation type="journal article" date="2007" name="J. Bacteriol.">
        <title>Whole-genome analysis of the methyl tert-butyl ether-degrading beta-proteobacterium Methylibium petroleiphilum PM1.</title>
        <authorList>
            <person name="Kane S.R."/>
            <person name="Chakicherla A.Y."/>
            <person name="Chain P.S.G."/>
            <person name="Schmidt R."/>
            <person name="Shin M.W."/>
            <person name="Legler T.C."/>
            <person name="Scow K.M."/>
            <person name="Larimer F.W."/>
            <person name="Lucas S.M."/>
            <person name="Richardson P.M."/>
            <person name="Hristova K.R."/>
        </authorList>
    </citation>
    <scope>NUCLEOTIDE SEQUENCE [LARGE SCALE GENOMIC DNA]</scope>
    <source>
        <strain evidence="6">ATCC BAA-1232 / LMG 22953 / PM1</strain>
    </source>
</reference>
<dbReference type="InterPro" id="IPR001433">
    <property type="entry name" value="OxRdtase_FAD/NAD-bd"/>
</dbReference>
<keyword evidence="2" id="KW-0411">Iron-sulfur</keyword>
<dbReference type="Pfam" id="PF00111">
    <property type="entry name" value="Fer2"/>
    <property type="match status" value="1"/>
</dbReference>
<keyword evidence="2" id="KW-0479">Metal-binding</keyword>
<keyword evidence="5" id="KW-0560">Oxidoreductase</keyword>
<comment type="cofactor">
    <cofactor evidence="1">
        <name>FAD</name>
        <dbReference type="ChEBI" id="CHEBI:57692"/>
    </cofactor>
</comment>
<dbReference type="InterPro" id="IPR036010">
    <property type="entry name" value="2Fe-2S_ferredoxin-like_sf"/>
</dbReference>
<gene>
    <name evidence="5" type="primary">msmD</name>
    <name evidence="5" type="ordered locus">Mpe_A0921</name>
</gene>
<keyword evidence="2" id="KW-0408">Iron</keyword>
<dbReference type="PANTHER" id="PTHR47354">
    <property type="entry name" value="NADH OXIDOREDUCTASE HCR"/>
    <property type="match status" value="1"/>
</dbReference>
<sequence length="345" mass="37423">MKIEVKARNRAHAFDAEPGSRVLYAGLGQAIDLPYECGSGTCGTCKARLLSGEIDDLWPEAPGRKYLKQADEFLMCQCAARGPLSIEVASFVEDLEPDVCIPRAASGRIVAARLLTHDVMSLRIALAAPLSFDAGQFVLVQVPGIDGYRGWSMVNHAKDALELDFVIKKKPDGKLSDWLFSATPAGTAVELFGPLGAATFYPELDKNILCIAGGSGIAGMMSILERAARADYFASHDGDVFFGVRSMKDAFFLDEFSRLRAACGERLRVTIAFSEEPASDALRASHPLLQFETGFVHEVAGRGMQGRYQGVRAYLAGPPPAVDACVRMLLMARVSTDNIRYDKFS</sequence>
<dbReference type="Gene3D" id="2.40.30.10">
    <property type="entry name" value="Translation factors"/>
    <property type="match status" value="1"/>
</dbReference>
<dbReference type="RefSeq" id="WP_011828521.1">
    <property type="nucleotide sequence ID" value="NC_008825.1"/>
</dbReference>
<dbReference type="Pfam" id="PF00175">
    <property type="entry name" value="NAD_binding_1"/>
    <property type="match status" value="1"/>
</dbReference>
<dbReference type="PROSITE" id="PS51085">
    <property type="entry name" value="2FE2S_FER_2"/>
    <property type="match status" value="1"/>
</dbReference>
<name>A2SE94_METPP</name>
<dbReference type="PRINTS" id="PR00410">
    <property type="entry name" value="PHEHYDRXLASE"/>
</dbReference>
<dbReference type="InterPro" id="IPR008333">
    <property type="entry name" value="Cbr1-like_FAD-bd_dom"/>
</dbReference>
<dbReference type="InterPro" id="IPR039261">
    <property type="entry name" value="FNR_nucleotide-bd"/>
</dbReference>
<protein>
    <submittedName>
        <fullName evidence="5">Methanesulfonate monooxygenase component reductase</fullName>
    </submittedName>
</protein>
<dbReference type="PROSITE" id="PS00197">
    <property type="entry name" value="2FE2S_FER_1"/>
    <property type="match status" value="1"/>
</dbReference>
<accession>A2SE94</accession>
<evidence type="ECO:0000313" key="5">
    <source>
        <dbReference type="EMBL" id="ABM93883.1"/>
    </source>
</evidence>
<dbReference type="InterPro" id="IPR050415">
    <property type="entry name" value="MRET"/>
</dbReference>
<keyword evidence="2" id="KW-0001">2Fe-2S</keyword>
<evidence type="ECO:0000256" key="2">
    <source>
        <dbReference type="ARBA" id="ARBA00022714"/>
    </source>
</evidence>
<dbReference type="HOGENOM" id="CLU_003827_7_0_4"/>
<dbReference type="PANTHER" id="PTHR47354:SF5">
    <property type="entry name" value="PROTEIN RFBI"/>
    <property type="match status" value="1"/>
</dbReference>
<dbReference type="AlphaFoldDB" id="A2SE94"/>
<proteinExistence type="predicted"/>
<dbReference type="SUPFAM" id="SSF54292">
    <property type="entry name" value="2Fe-2S ferredoxin-like"/>
    <property type="match status" value="1"/>
</dbReference>
<keyword evidence="6" id="KW-1185">Reference proteome</keyword>
<dbReference type="InterPro" id="IPR017938">
    <property type="entry name" value="Riboflavin_synthase-like_b-brl"/>
</dbReference>
<dbReference type="eggNOG" id="COG0633">
    <property type="taxonomic scope" value="Bacteria"/>
</dbReference>
<dbReference type="Pfam" id="PF00970">
    <property type="entry name" value="FAD_binding_6"/>
    <property type="match status" value="1"/>
</dbReference>
<evidence type="ECO:0000313" key="6">
    <source>
        <dbReference type="Proteomes" id="UP000000366"/>
    </source>
</evidence>
<dbReference type="Gene3D" id="3.40.50.80">
    <property type="entry name" value="Nucleotide-binding domain of ferredoxin-NADP reductase (FNR) module"/>
    <property type="match status" value="1"/>
</dbReference>